<proteinExistence type="predicted"/>
<feature type="compositionally biased region" description="Basic residues" evidence="1">
    <location>
        <begin position="353"/>
        <end position="362"/>
    </location>
</feature>
<feature type="compositionally biased region" description="Basic and acidic residues" evidence="1">
    <location>
        <begin position="331"/>
        <end position="343"/>
    </location>
</feature>
<accession>A0A6A6TMQ6</accession>
<evidence type="ECO:0000313" key="2">
    <source>
        <dbReference type="EMBL" id="KAF2660601.1"/>
    </source>
</evidence>
<organism evidence="2 3">
    <name type="scientific">Lophiostoma macrostomum CBS 122681</name>
    <dbReference type="NCBI Taxonomy" id="1314788"/>
    <lineage>
        <taxon>Eukaryota</taxon>
        <taxon>Fungi</taxon>
        <taxon>Dikarya</taxon>
        <taxon>Ascomycota</taxon>
        <taxon>Pezizomycotina</taxon>
        <taxon>Dothideomycetes</taxon>
        <taxon>Pleosporomycetidae</taxon>
        <taxon>Pleosporales</taxon>
        <taxon>Lophiostomataceae</taxon>
        <taxon>Lophiostoma</taxon>
    </lineage>
</organism>
<sequence>MEIYDNVTGQVFVETSMPVRSMVSNWMNESTGKRDNPSTYLARGASLQDMALRSCIWHIDICTPETLAEVPWHLAAKIYDRMVQMDTITLNSWAVFKMRYPAEVEATYSKSVYEDSRGPVQLPSIIAQIRKMPFACLTLLSIDGLILSINSLMLLLDLPSLAVLHLEDVDRIHNRIFGNWTRAIKEKQAFPNLQVLLLGCLSFNHDITGLEIALTALDAFPKLAMVQVDAMFRYAARRYLDLPPEQQIFCEGRWTRISDQGDIRPDITWKTPGLTREKLHALHKMAQNPIVEPSELAADTPALALHYVDRRNHQHEVSYPGRMSVWFAPAPEDKEESHHKEKSNGNGQQKGSSNKRPKIRHERQKDLGSMLGSFN</sequence>
<keyword evidence="3" id="KW-1185">Reference proteome</keyword>
<reference evidence="2" key="1">
    <citation type="journal article" date="2020" name="Stud. Mycol.">
        <title>101 Dothideomycetes genomes: a test case for predicting lifestyles and emergence of pathogens.</title>
        <authorList>
            <person name="Haridas S."/>
            <person name="Albert R."/>
            <person name="Binder M."/>
            <person name="Bloem J."/>
            <person name="Labutti K."/>
            <person name="Salamov A."/>
            <person name="Andreopoulos B."/>
            <person name="Baker S."/>
            <person name="Barry K."/>
            <person name="Bills G."/>
            <person name="Bluhm B."/>
            <person name="Cannon C."/>
            <person name="Castanera R."/>
            <person name="Culley D."/>
            <person name="Daum C."/>
            <person name="Ezra D."/>
            <person name="Gonzalez J."/>
            <person name="Henrissat B."/>
            <person name="Kuo A."/>
            <person name="Liang C."/>
            <person name="Lipzen A."/>
            <person name="Lutzoni F."/>
            <person name="Magnuson J."/>
            <person name="Mondo S."/>
            <person name="Nolan M."/>
            <person name="Ohm R."/>
            <person name="Pangilinan J."/>
            <person name="Park H.-J."/>
            <person name="Ramirez L."/>
            <person name="Alfaro M."/>
            <person name="Sun H."/>
            <person name="Tritt A."/>
            <person name="Yoshinaga Y."/>
            <person name="Zwiers L.-H."/>
            <person name="Turgeon B."/>
            <person name="Goodwin S."/>
            <person name="Spatafora J."/>
            <person name="Crous P."/>
            <person name="Grigoriev I."/>
        </authorList>
    </citation>
    <scope>NUCLEOTIDE SEQUENCE</scope>
    <source>
        <strain evidence="2">CBS 122681</strain>
    </source>
</reference>
<name>A0A6A6TMQ6_9PLEO</name>
<evidence type="ECO:0000256" key="1">
    <source>
        <dbReference type="SAM" id="MobiDB-lite"/>
    </source>
</evidence>
<protein>
    <submittedName>
        <fullName evidence="2">Uncharacterized protein</fullName>
    </submittedName>
</protein>
<feature type="region of interest" description="Disordered" evidence="1">
    <location>
        <begin position="331"/>
        <end position="375"/>
    </location>
</feature>
<dbReference type="Proteomes" id="UP000799324">
    <property type="component" value="Unassembled WGS sequence"/>
</dbReference>
<dbReference type="EMBL" id="MU004298">
    <property type="protein sequence ID" value="KAF2660601.1"/>
    <property type="molecule type" value="Genomic_DNA"/>
</dbReference>
<evidence type="ECO:0000313" key="3">
    <source>
        <dbReference type="Proteomes" id="UP000799324"/>
    </source>
</evidence>
<gene>
    <name evidence="2" type="ORF">K491DRAFT_774522</name>
</gene>
<dbReference type="OrthoDB" id="5273928at2759"/>
<dbReference type="AlphaFoldDB" id="A0A6A6TMQ6"/>